<comment type="caution">
    <text evidence="1">The sequence shown here is derived from an EMBL/GenBank/DDBJ whole genome shotgun (WGS) entry which is preliminary data.</text>
</comment>
<dbReference type="EMBL" id="JAFHKJ010000008">
    <property type="protein sequence ID" value="MBN2974768.1"/>
    <property type="molecule type" value="Genomic_DNA"/>
</dbReference>
<keyword evidence="2" id="KW-1185">Reference proteome</keyword>
<sequence length="52" mass="5867">MKKSLKAFNSELSEKHRLSYSSHLSNTMLMTQMLVKSVGKGAQLIEKISNLQ</sequence>
<organism evidence="1 2">
    <name type="scientific">Pseudomonas lactucae</name>
    <dbReference type="NCBI Taxonomy" id="2813360"/>
    <lineage>
        <taxon>Bacteria</taxon>
        <taxon>Pseudomonadati</taxon>
        <taxon>Pseudomonadota</taxon>
        <taxon>Gammaproteobacteria</taxon>
        <taxon>Pseudomonadales</taxon>
        <taxon>Pseudomonadaceae</taxon>
        <taxon>Pseudomonas</taxon>
    </lineage>
</organism>
<dbReference type="AlphaFoldDB" id="A0A9X1C4M2"/>
<accession>A0A9X1C4M2</accession>
<reference evidence="1 2" key="2">
    <citation type="journal article" date="2023" name="Plant Pathol.">
        <title>Dismantling and reorganizing Pseudomonas marginalis sensu#lato.</title>
        <authorList>
            <person name="Sawada H."/>
            <person name="Fujikawa T."/>
            <person name="Satou M."/>
        </authorList>
    </citation>
    <scope>NUCLEOTIDE SEQUENCE [LARGE SCALE GENOMIC DNA]</scope>
    <source>
        <strain evidence="1 2">MAFF 301381</strain>
    </source>
</reference>
<evidence type="ECO:0000313" key="2">
    <source>
        <dbReference type="Proteomes" id="UP001154860"/>
    </source>
</evidence>
<proteinExistence type="predicted"/>
<name>A0A9X1C4M2_9PSED</name>
<evidence type="ECO:0000313" key="1">
    <source>
        <dbReference type="EMBL" id="MBN2974768.1"/>
    </source>
</evidence>
<protein>
    <submittedName>
        <fullName evidence="1">Type III secretion system rspB</fullName>
    </submittedName>
</protein>
<reference evidence="1 2" key="1">
    <citation type="journal article" date="2021" name="Int. J. Syst. Evol. Microbiol.">
        <title>Pseudomonas lactucae sp. nov., a pathogen causing bacterial rot of lettuce in Japan.</title>
        <authorList>
            <person name="Sawada H."/>
            <person name="Fujikawa T."/>
            <person name="Satou M."/>
        </authorList>
    </citation>
    <scope>NUCLEOTIDE SEQUENCE [LARGE SCALE GENOMIC DNA]</scope>
    <source>
        <strain evidence="1 2">MAFF 301381</strain>
    </source>
</reference>
<gene>
    <name evidence="1" type="ORF">JWR99_01710</name>
</gene>
<dbReference type="Proteomes" id="UP001154860">
    <property type="component" value="Unassembled WGS sequence"/>
</dbReference>